<dbReference type="Proteomes" id="UP001595751">
    <property type="component" value="Unassembled WGS sequence"/>
</dbReference>
<protein>
    <recommendedName>
        <fullName evidence="3">DUF222 domain-containing protein</fullName>
    </recommendedName>
</protein>
<sequence length="192" mass="19206">MTSGGHDRLAARQAAVARALASSSEEAAGEALDGDPGPALDAGQVAWSRTQLRIKHAGAIARRAPMLAEAVAATGRSWAAEYVAWVEARAGENGGGAAGGDAAADGVGARAGANGGGAAGGDADLAEAAELSAHLCGRMRVPAAVVDEMLVLRDLVAGPSRVRVLRGCGRWMIRVGGRRRFGGRGCSNAAGR</sequence>
<dbReference type="RefSeq" id="WP_290290901.1">
    <property type="nucleotide sequence ID" value="NZ_CP047211.1"/>
</dbReference>
<organism evidence="1 2">
    <name type="scientific">Corynebacterium hansenii</name>
    <dbReference type="NCBI Taxonomy" id="394964"/>
    <lineage>
        <taxon>Bacteria</taxon>
        <taxon>Bacillati</taxon>
        <taxon>Actinomycetota</taxon>
        <taxon>Actinomycetes</taxon>
        <taxon>Mycobacteriales</taxon>
        <taxon>Corynebacteriaceae</taxon>
        <taxon>Corynebacterium</taxon>
    </lineage>
</organism>
<evidence type="ECO:0000313" key="1">
    <source>
        <dbReference type="EMBL" id="MFC3849355.1"/>
    </source>
</evidence>
<proteinExistence type="predicted"/>
<reference evidence="2" key="1">
    <citation type="journal article" date="2019" name="Int. J. Syst. Evol. Microbiol.">
        <title>The Global Catalogue of Microorganisms (GCM) 10K type strain sequencing project: providing services to taxonomists for standard genome sequencing and annotation.</title>
        <authorList>
            <consortium name="The Broad Institute Genomics Platform"/>
            <consortium name="The Broad Institute Genome Sequencing Center for Infectious Disease"/>
            <person name="Wu L."/>
            <person name="Ma J."/>
        </authorList>
    </citation>
    <scope>NUCLEOTIDE SEQUENCE [LARGE SCALE GENOMIC DNA]</scope>
    <source>
        <strain evidence="2">CCUG 53252</strain>
    </source>
</reference>
<evidence type="ECO:0000313" key="2">
    <source>
        <dbReference type="Proteomes" id="UP001595751"/>
    </source>
</evidence>
<evidence type="ECO:0008006" key="3">
    <source>
        <dbReference type="Google" id="ProtNLM"/>
    </source>
</evidence>
<dbReference type="EMBL" id="JBHRZN010000001">
    <property type="protein sequence ID" value="MFC3849355.1"/>
    <property type="molecule type" value="Genomic_DNA"/>
</dbReference>
<name>A0ABV7ZMF3_9CORY</name>
<comment type="caution">
    <text evidence="1">The sequence shown here is derived from an EMBL/GenBank/DDBJ whole genome shotgun (WGS) entry which is preliminary data.</text>
</comment>
<keyword evidence="2" id="KW-1185">Reference proteome</keyword>
<accession>A0ABV7ZMF3</accession>
<gene>
    <name evidence="1" type="ORF">ACFORJ_04120</name>
</gene>